<reference evidence="2" key="1">
    <citation type="submission" date="2021-04" db="EMBL/GenBank/DDBJ databases">
        <authorList>
            <person name="Tunstrom K."/>
        </authorList>
    </citation>
    <scope>NUCLEOTIDE SEQUENCE</scope>
</reference>
<gene>
    <name evidence="2" type="ORF">PAPOLLO_LOCUS755</name>
</gene>
<evidence type="ECO:0000313" key="3">
    <source>
        <dbReference type="Proteomes" id="UP000691718"/>
    </source>
</evidence>
<feature type="region of interest" description="Disordered" evidence="1">
    <location>
        <begin position="126"/>
        <end position="193"/>
    </location>
</feature>
<evidence type="ECO:0000256" key="1">
    <source>
        <dbReference type="SAM" id="MobiDB-lite"/>
    </source>
</evidence>
<sequence>MYMSRLFASYSGDGSGSLHLVISGVTSEAYMTNDSDDDVIEVVRDEAPIEILSDGEELERERAKLQNSSYEFHFADLPIGPENPTDVFENSKDTLKDPLMNSTIDGETSINVTDCSKTISHGKSLEEKKDIDGNDKEGDDSKGDNTYINVTDPVLNDGDKQTSNQEITQIKPPLTDTISSGPNEGTNDHTNNN</sequence>
<proteinExistence type="predicted"/>
<accession>A0A8S3W0S9</accession>
<name>A0A8S3W0S9_PARAO</name>
<dbReference type="EMBL" id="CAJQZP010000031">
    <property type="protein sequence ID" value="CAG4933985.1"/>
    <property type="molecule type" value="Genomic_DNA"/>
</dbReference>
<feature type="compositionally biased region" description="Polar residues" evidence="1">
    <location>
        <begin position="176"/>
        <end position="193"/>
    </location>
</feature>
<dbReference type="Proteomes" id="UP000691718">
    <property type="component" value="Unassembled WGS sequence"/>
</dbReference>
<protein>
    <submittedName>
        <fullName evidence="2">(apollo) hypothetical protein</fullName>
    </submittedName>
</protein>
<dbReference type="OrthoDB" id="7437230at2759"/>
<feature type="compositionally biased region" description="Basic and acidic residues" evidence="1">
    <location>
        <begin position="126"/>
        <end position="143"/>
    </location>
</feature>
<organism evidence="2 3">
    <name type="scientific">Parnassius apollo</name>
    <name type="common">Apollo butterfly</name>
    <name type="synonym">Papilio apollo</name>
    <dbReference type="NCBI Taxonomy" id="110799"/>
    <lineage>
        <taxon>Eukaryota</taxon>
        <taxon>Metazoa</taxon>
        <taxon>Ecdysozoa</taxon>
        <taxon>Arthropoda</taxon>
        <taxon>Hexapoda</taxon>
        <taxon>Insecta</taxon>
        <taxon>Pterygota</taxon>
        <taxon>Neoptera</taxon>
        <taxon>Endopterygota</taxon>
        <taxon>Lepidoptera</taxon>
        <taxon>Glossata</taxon>
        <taxon>Ditrysia</taxon>
        <taxon>Papilionoidea</taxon>
        <taxon>Papilionidae</taxon>
        <taxon>Parnassiinae</taxon>
        <taxon>Parnassini</taxon>
        <taxon>Parnassius</taxon>
        <taxon>Parnassius</taxon>
    </lineage>
</organism>
<comment type="caution">
    <text evidence="2">The sequence shown here is derived from an EMBL/GenBank/DDBJ whole genome shotgun (WGS) entry which is preliminary data.</text>
</comment>
<keyword evidence="3" id="KW-1185">Reference proteome</keyword>
<evidence type="ECO:0000313" key="2">
    <source>
        <dbReference type="EMBL" id="CAG4933985.1"/>
    </source>
</evidence>
<dbReference type="AlphaFoldDB" id="A0A8S3W0S9"/>